<dbReference type="AlphaFoldDB" id="A0A9E7ETN7"/>
<name>A0A9E7ETN7_9LILI</name>
<feature type="region of interest" description="Disordered" evidence="1">
    <location>
        <begin position="1"/>
        <end position="64"/>
    </location>
</feature>
<dbReference type="Proteomes" id="UP001055439">
    <property type="component" value="Chromosome 10"/>
</dbReference>
<feature type="compositionally biased region" description="Basic and acidic residues" evidence="1">
    <location>
        <begin position="22"/>
        <end position="37"/>
    </location>
</feature>
<gene>
    <name evidence="2" type="ORF">MUK42_03083</name>
</gene>
<proteinExistence type="predicted"/>
<evidence type="ECO:0000256" key="1">
    <source>
        <dbReference type="SAM" id="MobiDB-lite"/>
    </source>
</evidence>
<evidence type="ECO:0000313" key="3">
    <source>
        <dbReference type="Proteomes" id="UP001055439"/>
    </source>
</evidence>
<feature type="compositionally biased region" description="Basic and acidic residues" evidence="1">
    <location>
        <begin position="1"/>
        <end position="11"/>
    </location>
</feature>
<protein>
    <submittedName>
        <fullName evidence="2">Uncharacterized protein</fullName>
    </submittedName>
</protein>
<reference evidence="2" key="1">
    <citation type="submission" date="2022-05" db="EMBL/GenBank/DDBJ databases">
        <title>The Musa troglodytarum L. genome provides insights into the mechanism of non-climacteric behaviour and enrichment of carotenoids.</title>
        <authorList>
            <person name="Wang J."/>
        </authorList>
    </citation>
    <scope>NUCLEOTIDE SEQUENCE</scope>
    <source>
        <tissue evidence="2">Leaf</tissue>
    </source>
</reference>
<sequence length="157" mass="17740">MERERCARALREQAPTTTTTTKPERTWSSRAMEQGRKEKVRGRCARTSDPPSREEKAAAAAAEEGAMLPPPWTKLLCLSNSKDLQFIFDIRTATLLTGRSRSIGGGLGFQDRCRPLELDWDRCMLLNEIVERLHRSICIHCDLHIFPVTNDMKRGGG</sequence>
<keyword evidence="3" id="KW-1185">Reference proteome</keyword>
<dbReference type="EMBL" id="CP097503">
    <property type="protein sequence ID" value="URD83830.1"/>
    <property type="molecule type" value="Genomic_DNA"/>
</dbReference>
<organism evidence="2 3">
    <name type="scientific">Musa troglodytarum</name>
    <name type="common">fe'i banana</name>
    <dbReference type="NCBI Taxonomy" id="320322"/>
    <lineage>
        <taxon>Eukaryota</taxon>
        <taxon>Viridiplantae</taxon>
        <taxon>Streptophyta</taxon>
        <taxon>Embryophyta</taxon>
        <taxon>Tracheophyta</taxon>
        <taxon>Spermatophyta</taxon>
        <taxon>Magnoliopsida</taxon>
        <taxon>Liliopsida</taxon>
        <taxon>Zingiberales</taxon>
        <taxon>Musaceae</taxon>
        <taxon>Musa</taxon>
    </lineage>
</organism>
<evidence type="ECO:0000313" key="2">
    <source>
        <dbReference type="EMBL" id="URD83830.1"/>
    </source>
</evidence>
<accession>A0A9E7ETN7</accession>